<organism evidence="1 2">
    <name type="scientific">Mycolicibacter terrae</name>
    <dbReference type="NCBI Taxonomy" id="1788"/>
    <lineage>
        <taxon>Bacteria</taxon>
        <taxon>Bacillati</taxon>
        <taxon>Actinomycetota</taxon>
        <taxon>Actinomycetes</taxon>
        <taxon>Mycobacteriales</taxon>
        <taxon>Mycobacteriaceae</taxon>
        <taxon>Mycolicibacter</taxon>
    </lineage>
</organism>
<sequence length="174" mass="19634">MSVGRPSERSYEPFTGEHLDRLVKIALDDQAAMFARSPNLSVYRDRLLLIALCQGGALHYLDGKNGVKDIDVYSFYARHPAVRMHPFRHTEADFGPSEFGYRPADLEIRGKQFVGRAVDLLVGALPVGPDADPIEAVRDWLEWSKNETPQLLKKKAVVGLYPDRYRAKVVWPSP</sequence>
<comment type="caution">
    <text evidence="1">The sequence shown here is derived from an EMBL/GenBank/DDBJ whole genome shotgun (WGS) entry which is preliminary data.</text>
</comment>
<keyword evidence="2" id="KW-1185">Reference proteome</keyword>
<name>A0ACD2ENH9_9MYCO</name>
<protein>
    <submittedName>
        <fullName evidence="1">Uncharacterized protein</fullName>
    </submittedName>
</protein>
<gene>
    <name evidence="1" type="ORF">EHH44_10350</name>
</gene>
<dbReference type="EMBL" id="RRZR01000017">
    <property type="protein sequence ID" value="RRR45077.1"/>
    <property type="molecule type" value="Genomic_DNA"/>
</dbReference>
<reference evidence="1" key="1">
    <citation type="submission" date="2018-11" db="EMBL/GenBank/DDBJ databases">
        <authorList>
            <person name="Sattar A."/>
            <person name="Zunita Z."/>
            <person name="Jalila A."/>
            <person name="Saleha A.A."/>
        </authorList>
    </citation>
    <scope>NUCLEOTIDE SEQUENCE</scope>
    <source>
        <strain evidence="1">F12-74</strain>
    </source>
</reference>
<evidence type="ECO:0000313" key="1">
    <source>
        <dbReference type="EMBL" id="RRR45077.1"/>
    </source>
</evidence>
<evidence type="ECO:0000313" key="2">
    <source>
        <dbReference type="Proteomes" id="UP000268891"/>
    </source>
</evidence>
<accession>A0ACD2ENH9</accession>
<proteinExistence type="predicted"/>
<dbReference type="Proteomes" id="UP000268891">
    <property type="component" value="Unassembled WGS sequence"/>
</dbReference>